<dbReference type="EMBL" id="AP031322">
    <property type="protein sequence ID" value="BFH73010.1"/>
    <property type="molecule type" value="Genomic_DNA"/>
</dbReference>
<sequence length="207" mass="22765">MSYNPPPPNPPPSKHRKWLPIIIGIVIAVAIIASVPVILALINPSPVVVSASTAQSVFGGSWTVVTNETYFAKYPINYVTIEYANGTNVTIPYPHQVKSIDHEVLIGKVNNTSVTMIIQVITYTSNVTLFHHDFGFFGGIQWGNNGFSFNVTSYNGYTLIYYASSFPHPHTSVTAIKGNEVVQIRIIGTSASLQQVEEIISNLYFFD</sequence>
<dbReference type="RefSeq" id="WP_369611190.1">
    <property type="nucleotide sequence ID" value="NZ_AP031322.1"/>
</dbReference>
<protein>
    <submittedName>
        <fullName evidence="2">Zinc ribbon domain-containing protein</fullName>
    </submittedName>
</protein>
<gene>
    <name evidence="2" type="ORF">SJAV_09540</name>
</gene>
<dbReference type="GeneID" id="92353883"/>
<accession>A0AAT9GPZ6</accession>
<evidence type="ECO:0000256" key="1">
    <source>
        <dbReference type="SAM" id="Phobius"/>
    </source>
</evidence>
<reference evidence="2" key="1">
    <citation type="submission" date="2024-03" db="EMBL/GenBank/DDBJ databases">
        <title>Complete genome sequence of Sulfurisphaera javensis strain KD-1.</title>
        <authorList>
            <person name="Sakai H."/>
            <person name="Nur N."/>
            <person name="Suwanto A."/>
            <person name="Kurosawa N."/>
        </authorList>
    </citation>
    <scope>NUCLEOTIDE SEQUENCE</scope>
    <source>
        <strain evidence="2">KD-1</strain>
    </source>
</reference>
<keyword evidence="1" id="KW-0812">Transmembrane</keyword>
<organism evidence="2">
    <name type="scientific">Sulfurisphaera javensis</name>
    <dbReference type="NCBI Taxonomy" id="2049879"/>
    <lineage>
        <taxon>Archaea</taxon>
        <taxon>Thermoproteota</taxon>
        <taxon>Thermoprotei</taxon>
        <taxon>Sulfolobales</taxon>
        <taxon>Sulfolobaceae</taxon>
        <taxon>Sulfurisphaera</taxon>
    </lineage>
</organism>
<dbReference type="KEGG" id="sjv:SJAV_09540"/>
<keyword evidence="1" id="KW-1133">Transmembrane helix</keyword>
<feature type="transmembrane region" description="Helical" evidence="1">
    <location>
        <begin position="21"/>
        <end position="42"/>
    </location>
</feature>
<keyword evidence="1" id="KW-0472">Membrane</keyword>
<evidence type="ECO:0000313" key="2">
    <source>
        <dbReference type="EMBL" id="BFH73010.1"/>
    </source>
</evidence>
<proteinExistence type="predicted"/>
<dbReference type="AlphaFoldDB" id="A0AAT9GPZ6"/>
<name>A0AAT9GPZ6_9CREN</name>